<accession>T1B4Z5</accession>
<dbReference type="InterPro" id="IPR040607">
    <property type="entry name" value="ALP_N"/>
</dbReference>
<organism evidence="3">
    <name type="scientific">mine drainage metagenome</name>
    <dbReference type="NCBI Taxonomy" id="410659"/>
    <lineage>
        <taxon>unclassified sequences</taxon>
        <taxon>metagenomes</taxon>
        <taxon>ecological metagenomes</taxon>
    </lineage>
</organism>
<reference evidence="3" key="1">
    <citation type="submission" date="2013-08" db="EMBL/GenBank/DDBJ databases">
        <authorList>
            <person name="Mendez C."/>
            <person name="Richter M."/>
            <person name="Ferrer M."/>
            <person name="Sanchez J."/>
        </authorList>
    </citation>
    <scope>NUCLEOTIDE SEQUENCE</scope>
</reference>
<dbReference type="Pfam" id="PF17989">
    <property type="entry name" value="ALP_N"/>
    <property type="match status" value="1"/>
</dbReference>
<dbReference type="Pfam" id="PF21522">
    <property type="entry name" value="MreB-like_C"/>
    <property type="match status" value="1"/>
</dbReference>
<feature type="domain" description="Actin-like protein N-terminal" evidence="1">
    <location>
        <begin position="20"/>
        <end position="168"/>
    </location>
</feature>
<name>T1B4Z5_9ZZZZ</name>
<comment type="caution">
    <text evidence="3">The sequence shown here is derived from an EMBL/GenBank/DDBJ whole genome shotgun (WGS) entry which is preliminary data.</text>
</comment>
<dbReference type="Gene3D" id="3.30.420.40">
    <property type="match status" value="2"/>
</dbReference>
<dbReference type="InterPro" id="IPR043129">
    <property type="entry name" value="ATPase_NBD"/>
</dbReference>
<dbReference type="EMBL" id="AUZY01003624">
    <property type="protein sequence ID" value="EQD68046.1"/>
    <property type="molecule type" value="Genomic_DNA"/>
</dbReference>
<gene>
    <name evidence="3" type="ORF">B1B_05715</name>
</gene>
<feature type="domain" description="Actin homologue MreB-like C-terminal" evidence="2">
    <location>
        <begin position="192"/>
        <end position="310"/>
    </location>
</feature>
<evidence type="ECO:0000313" key="3">
    <source>
        <dbReference type="EMBL" id="EQD68046.1"/>
    </source>
</evidence>
<dbReference type="AlphaFoldDB" id="T1B4Z5"/>
<dbReference type="InterPro" id="IPR049067">
    <property type="entry name" value="MreB-like_C"/>
</dbReference>
<reference evidence="3" key="2">
    <citation type="journal article" date="2014" name="ISME J.">
        <title>Microbial stratification in low pH oxic and suboxic macroscopic growths along an acid mine drainage.</title>
        <authorList>
            <person name="Mendez-Garcia C."/>
            <person name="Mesa V."/>
            <person name="Sprenger R.R."/>
            <person name="Richter M."/>
            <person name="Diez M.S."/>
            <person name="Solano J."/>
            <person name="Bargiela R."/>
            <person name="Golyshina O.V."/>
            <person name="Manteca A."/>
            <person name="Ramos J.L."/>
            <person name="Gallego J.R."/>
            <person name="Llorente I."/>
            <person name="Martins Dos Santos V.A."/>
            <person name="Jensen O.N."/>
            <person name="Pelaez A.I."/>
            <person name="Sanchez J."/>
            <person name="Ferrer M."/>
        </authorList>
    </citation>
    <scope>NUCLEOTIDE SEQUENCE</scope>
</reference>
<dbReference type="SUPFAM" id="SSF53067">
    <property type="entry name" value="Actin-like ATPase domain"/>
    <property type="match status" value="2"/>
</dbReference>
<sequence length="343" mass="36954">MNIHSLAPQESKMIERKIAAVDIGYGETKMAWLISDGPVHRSFRSIVELANPQDLDSYTLNRRKTVRVVVNGVEYEVGNDANKMAARPNEGVLHDDYVGTPEWMALAKAALATIGAEKISHLVSGLPMMHFDPVAIERVRSRLTGVHEHCGPLTVEVGKVSVLPQPLGGLMDFKKQAAWEIAGRLSKQGVFIIDPGAYTTDYLLTLQGQAAPKRSGSTPHGMAEVVAITRAAIVRQHGGAPDVHTISEALKNRETTVFAAGTEVKLAPYVTRALTTVGGAILRDIRNTVKSFEDIDTVIMVGGGAAMFRPIIADGLPVPAVHLASYPAFANVRGYLEYGESVV</sequence>
<proteinExistence type="predicted"/>
<evidence type="ECO:0000259" key="2">
    <source>
        <dbReference type="Pfam" id="PF21522"/>
    </source>
</evidence>
<protein>
    <submittedName>
        <fullName evidence="3">Uncharacterized protein</fullName>
    </submittedName>
</protein>
<evidence type="ECO:0000259" key="1">
    <source>
        <dbReference type="Pfam" id="PF17989"/>
    </source>
</evidence>